<dbReference type="Proteomes" id="UP000451471">
    <property type="component" value="Unassembled WGS sequence"/>
</dbReference>
<dbReference type="RefSeq" id="WP_158203870.1">
    <property type="nucleotide sequence ID" value="NZ_WSZK01000015.1"/>
</dbReference>
<evidence type="ECO:0008006" key="3">
    <source>
        <dbReference type="Google" id="ProtNLM"/>
    </source>
</evidence>
<dbReference type="Gene3D" id="3.40.50.1010">
    <property type="entry name" value="5'-nuclease"/>
    <property type="match status" value="1"/>
</dbReference>
<dbReference type="InterPro" id="IPR029060">
    <property type="entry name" value="PIN-like_dom_sf"/>
</dbReference>
<evidence type="ECO:0000313" key="1">
    <source>
        <dbReference type="EMBL" id="MWG34151.1"/>
    </source>
</evidence>
<sequence length="779" mass="87411">MDNLTDIQQSIVDYASTHNEAPPSEIADVVGCSPSYAGTIRSRYLPAILGDIDLYESNIIPSYSNPYSIFADKCILSNSSLEIGDLAEIVMENETDELTYAFPLQDIEELDSLTESHPLLIALERDSSIWIDGLNQRLEKFQSDDGYNIYDSGDFSDFVDEVLEFVESSLKNADLVIGWQIFRNLADNEYDHFNRINIPEGLVPPEYFEASYAGDYNRILDLKTYTGDISEPDEAYFTTHRPINNMDSKAIADMVKNRRYFDTNILHHFETEDIHGPIVRGIPSRVVDLKDTGIHINKHLIRTDSEDGLSVEYADIKQIVEDTDFYIQSESDDEDDVLLQPYYFPNTNSIAFSFGNVTVRIASVSDGIITSYPNINGYPHIAESIIEVVRERLEIASDPEFNTSKASDKSTDEWIWDTNALYHEIIDERGSCVLKSVFTNDTFFYSNIVIPWISLYEINKHKDRGGPSTTVQKKGIDNIDVFRKLAEIGLIQLEIDGKIGKNAGPVDEADIADMLILDEACERESAGIVSGDDRLRKLGEFAGIASMNIRDIADVTNTPDLDDAIKNEILPKIGDILSSETDLRGAINEEVEQQIQQKMPREKTDAPESASAYINRWLDDKEIIAFPDGDSLRYDHGVPNDLVITPTAAVELGKHIEEGPDGRYLSEECILHLVPKLRINQRGVPWITFHVPISAIIASQSAAIGGISTEARHLHQLNQLKNADYETAELSEAISRQETVHDSVLLAREKSLPLLCADADDYLTTISQLLDVKILEFEM</sequence>
<name>A0A6B0GJW2_9EURY</name>
<proteinExistence type="predicted"/>
<reference evidence="1 2" key="1">
    <citation type="submission" date="2019-12" db="EMBL/GenBank/DDBJ databases">
        <title>Halocatena pleomorpha gen. nov. sp. nov., an extremely halophilic archaeon of family Halobacteriaceae isolated from saltpan soil.</title>
        <authorList>
            <person name="Pal Y."/>
            <person name="Verma A."/>
            <person name="Krishnamurthi S."/>
            <person name="Kumar P."/>
        </authorList>
    </citation>
    <scope>NUCLEOTIDE SEQUENCE [LARGE SCALE GENOMIC DNA]</scope>
    <source>
        <strain evidence="1 2">JCM 16495</strain>
    </source>
</reference>
<dbReference type="SUPFAM" id="SSF88723">
    <property type="entry name" value="PIN domain-like"/>
    <property type="match status" value="1"/>
</dbReference>
<gene>
    <name evidence="1" type="ORF">GQS65_06535</name>
</gene>
<dbReference type="EMBL" id="WSZK01000015">
    <property type="protein sequence ID" value="MWG34151.1"/>
    <property type="molecule type" value="Genomic_DNA"/>
</dbReference>
<protein>
    <recommendedName>
        <fullName evidence="3">PIN domain-containing protein</fullName>
    </recommendedName>
</protein>
<organism evidence="1 2">
    <name type="scientific">Halomarina oriensis</name>
    <dbReference type="NCBI Taxonomy" id="671145"/>
    <lineage>
        <taxon>Archaea</taxon>
        <taxon>Methanobacteriati</taxon>
        <taxon>Methanobacteriota</taxon>
        <taxon>Stenosarchaea group</taxon>
        <taxon>Halobacteria</taxon>
        <taxon>Halobacteriales</taxon>
        <taxon>Natronomonadaceae</taxon>
        <taxon>Halomarina</taxon>
    </lineage>
</organism>
<dbReference type="OrthoDB" id="351379at2157"/>
<evidence type="ECO:0000313" key="2">
    <source>
        <dbReference type="Proteomes" id="UP000451471"/>
    </source>
</evidence>
<dbReference type="AlphaFoldDB" id="A0A6B0GJW2"/>
<accession>A0A6B0GJW2</accession>
<keyword evidence="2" id="KW-1185">Reference proteome</keyword>
<comment type="caution">
    <text evidence="1">The sequence shown here is derived from an EMBL/GenBank/DDBJ whole genome shotgun (WGS) entry which is preliminary data.</text>
</comment>